<feature type="compositionally biased region" description="Low complexity" evidence="1">
    <location>
        <begin position="223"/>
        <end position="232"/>
    </location>
</feature>
<dbReference type="Pfam" id="PF05157">
    <property type="entry name" value="MshEN"/>
    <property type="match status" value="1"/>
</dbReference>
<dbReference type="InterPro" id="IPR001482">
    <property type="entry name" value="T2SS/T4SS_dom"/>
</dbReference>
<feature type="compositionally biased region" description="Acidic residues" evidence="1">
    <location>
        <begin position="209"/>
        <end position="222"/>
    </location>
</feature>
<name>A0A6M0RSK1_9CYAN</name>
<dbReference type="InterPro" id="IPR007831">
    <property type="entry name" value="T2SS_GspE_N"/>
</dbReference>
<feature type="domain" description="Type II secretion system protein GspE N-terminal" evidence="3">
    <location>
        <begin position="58"/>
        <end position="106"/>
    </location>
</feature>
<feature type="domain" description="Bacterial type II secretion system protein E" evidence="2">
    <location>
        <begin position="303"/>
        <end position="412"/>
    </location>
</feature>
<evidence type="ECO:0000313" key="5">
    <source>
        <dbReference type="Proteomes" id="UP000481033"/>
    </source>
</evidence>
<proteinExistence type="predicted"/>
<dbReference type="EMBL" id="QXHD01000004">
    <property type="protein sequence ID" value="NEZ58830.1"/>
    <property type="molecule type" value="Genomic_DNA"/>
</dbReference>
<dbReference type="SUPFAM" id="SSF160246">
    <property type="entry name" value="EspE N-terminal domain-like"/>
    <property type="match status" value="1"/>
</dbReference>
<protein>
    <submittedName>
        <fullName evidence="4">Uncharacterized protein</fullName>
    </submittedName>
</protein>
<evidence type="ECO:0000259" key="2">
    <source>
        <dbReference type="Pfam" id="PF00437"/>
    </source>
</evidence>
<feature type="region of interest" description="Disordered" evidence="1">
    <location>
        <begin position="131"/>
        <end position="154"/>
    </location>
</feature>
<evidence type="ECO:0000259" key="3">
    <source>
        <dbReference type="Pfam" id="PF05157"/>
    </source>
</evidence>
<organism evidence="4 5">
    <name type="scientific">Adonisia turfae CCMR0081</name>
    <dbReference type="NCBI Taxonomy" id="2292702"/>
    <lineage>
        <taxon>Bacteria</taxon>
        <taxon>Bacillati</taxon>
        <taxon>Cyanobacteriota</taxon>
        <taxon>Adonisia</taxon>
        <taxon>Adonisia turfae</taxon>
    </lineage>
</organism>
<feature type="compositionally biased region" description="Polar residues" evidence="1">
    <location>
        <begin position="132"/>
        <end position="154"/>
    </location>
</feature>
<gene>
    <name evidence="4" type="ORF">DXZ20_24955</name>
</gene>
<dbReference type="Gene3D" id="3.30.450.90">
    <property type="match status" value="1"/>
</dbReference>
<sequence length="472" mass="52511">MGRLSHSHDYTCTLVFVISFLAAIMSTFPENHALSPPSSHIHQPNVKTNLEQMFLLIEGILPFEACLYYQVLPLSIEGSSLNLGMVNPDDTKAADYVRRQVSYINCSIVSRPISSDWHREILSKFLSHSAKNRQASQPSQSKANATSSPFQDQPTLVVGAPTEIIEHPHGVIAEQTTAPQQSDPPPPVRAGKEDKTNSADMPPAPLSIELEESVTDLEELPSEESLSAAEPALSEHESLVLEPPEPANEPSVPAAEEPLSPPTDEPSATAVKEPTAEPSPEVTFDPNRLNPKELTQILLKRLITQEGIGRLYLERQSTTCRILWSKDGVVQSVVSDISPQLFQGIINELKRMMSLSLIPVRKPKQIEIERIHNQKRILLRFRVMPGDHGEEATLQILRGAALKFYQQQQMDNLGRDALGIAQDLQQRIDDLRAQAQRNLEVQDDTKQKTLPAIMTMLKQMEQQLHDILEASD</sequence>
<dbReference type="InterPro" id="IPR037257">
    <property type="entry name" value="T2SS_E_N_sf"/>
</dbReference>
<accession>A0A6M0RSK1</accession>
<dbReference type="AlphaFoldDB" id="A0A6M0RSK1"/>
<evidence type="ECO:0000313" key="4">
    <source>
        <dbReference type="EMBL" id="NEZ58830.1"/>
    </source>
</evidence>
<dbReference type="Proteomes" id="UP000481033">
    <property type="component" value="Unassembled WGS sequence"/>
</dbReference>
<evidence type="ECO:0000256" key="1">
    <source>
        <dbReference type="SAM" id="MobiDB-lite"/>
    </source>
</evidence>
<reference evidence="4 5" key="1">
    <citation type="journal article" date="2020" name="Microb. Ecol.">
        <title>Ecogenomics of the Marine Benthic Filamentous Cyanobacterium Adonisia.</title>
        <authorList>
            <person name="Walter J.M."/>
            <person name="Coutinho F.H."/>
            <person name="Leomil L."/>
            <person name="Hargreaves P.I."/>
            <person name="Campeao M.E."/>
            <person name="Vieira V.V."/>
            <person name="Silva B.S."/>
            <person name="Fistarol G.O."/>
            <person name="Salomon P.S."/>
            <person name="Sawabe T."/>
            <person name="Mino S."/>
            <person name="Hosokawa M."/>
            <person name="Miyashita H."/>
            <person name="Maruyama F."/>
            <person name="van Verk M.C."/>
            <person name="Dutilh B.E."/>
            <person name="Thompson C.C."/>
            <person name="Thompson F.L."/>
        </authorList>
    </citation>
    <scope>NUCLEOTIDE SEQUENCE [LARGE SCALE GENOMIC DNA]</scope>
    <source>
        <strain evidence="4 5">CCMR0081</strain>
    </source>
</reference>
<keyword evidence="5" id="KW-1185">Reference proteome</keyword>
<comment type="caution">
    <text evidence="4">The sequence shown here is derived from an EMBL/GenBank/DDBJ whole genome shotgun (WGS) entry which is preliminary data.</text>
</comment>
<feature type="region of interest" description="Disordered" evidence="1">
    <location>
        <begin position="175"/>
        <end position="288"/>
    </location>
</feature>
<dbReference type="Pfam" id="PF00437">
    <property type="entry name" value="T2SSE"/>
    <property type="match status" value="1"/>
</dbReference>